<evidence type="ECO:0000256" key="2">
    <source>
        <dbReference type="ARBA" id="ARBA00022737"/>
    </source>
</evidence>
<dbReference type="EMBL" id="JAVFKD010000002">
    <property type="protein sequence ID" value="KAK5997057.1"/>
    <property type="molecule type" value="Genomic_DNA"/>
</dbReference>
<evidence type="ECO:0000256" key="3">
    <source>
        <dbReference type="ARBA" id="ARBA00022771"/>
    </source>
</evidence>
<evidence type="ECO:0000256" key="1">
    <source>
        <dbReference type="ARBA" id="ARBA00022723"/>
    </source>
</evidence>
<proteinExistence type="predicted"/>
<dbReference type="PROSITE" id="PS00028">
    <property type="entry name" value="ZINC_FINGER_C2H2_1"/>
    <property type="match status" value="2"/>
</dbReference>
<sequence length="185" mass="21046">MAEPTDQADCVPTEHKLWPLDHIEQQLEQQCYMLSLALDGLDDLKELESIRNSSVLDFLSLSKTTENLAFDQNCLILMNLIFSAKGPKTQLPPSASTSSLQAPRFKCETCPERFGSQEAANQHMTARRHRKPNISCQKCDKKFVDQEARNSHMTTCGKRKIPCRECNRKFADQEAVNQHKLSHGR</sequence>
<accession>A0ABR0SY63</accession>
<keyword evidence="2" id="KW-0677">Repeat</keyword>
<protein>
    <recommendedName>
        <fullName evidence="6">C2H2-type domain-containing protein</fullName>
    </recommendedName>
</protein>
<feature type="domain" description="C2H2-type" evidence="6">
    <location>
        <begin position="105"/>
        <end position="132"/>
    </location>
</feature>
<evidence type="ECO:0000313" key="8">
    <source>
        <dbReference type="Proteomes" id="UP001338125"/>
    </source>
</evidence>
<keyword evidence="8" id="KW-1185">Reference proteome</keyword>
<keyword evidence="1" id="KW-0479">Metal-binding</keyword>
<feature type="domain" description="C2H2-type" evidence="6">
    <location>
        <begin position="161"/>
        <end position="185"/>
    </location>
</feature>
<dbReference type="Proteomes" id="UP001338125">
    <property type="component" value="Unassembled WGS sequence"/>
</dbReference>
<keyword evidence="4" id="KW-0862">Zinc</keyword>
<gene>
    <name evidence="7" type="ORF">PT974_02408</name>
</gene>
<keyword evidence="3 5" id="KW-0863">Zinc-finger</keyword>
<evidence type="ECO:0000259" key="6">
    <source>
        <dbReference type="PROSITE" id="PS50157"/>
    </source>
</evidence>
<reference evidence="7 8" key="1">
    <citation type="submission" date="2024-01" db="EMBL/GenBank/DDBJ databases">
        <title>Complete genome of Cladobotryum mycophilum ATHUM6906.</title>
        <authorList>
            <person name="Christinaki A.C."/>
            <person name="Myridakis A.I."/>
            <person name="Kouvelis V.N."/>
        </authorList>
    </citation>
    <scope>NUCLEOTIDE SEQUENCE [LARGE SCALE GENOMIC DNA]</scope>
    <source>
        <strain evidence="7 8">ATHUM6906</strain>
    </source>
</reference>
<evidence type="ECO:0000256" key="5">
    <source>
        <dbReference type="PROSITE-ProRule" id="PRU00042"/>
    </source>
</evidence>
<evidence type="ECO:0000256" key="4">
    <source>
        <dbReference type="ARBA" id="ARBA00022833"/>
    </source>
</evidence>
<evidence type="ECO:0000313" key="7">
    <source>
        <dbReference type="EMBL" id="KAK5997057.1"/>
    </source>
</evidence>
<dbReference type="Gene3D" id="3.30.160.60">
    <property type="entry name" value="Classic Zinc Finger"/>
    <property type="match status" value="1"/>
</dbReference>
<dbReference type="InterPro" id="IPR013087">
    <property type="entry name" value="Znf_C2H2_type"/>
</dbReference>
<name>A0ABR0SY63_9HYPO</name>
<dbReference type="SUPFAM" id="SSF57667">
    <property type="entry name" value="beta-beta-alpha zinc fingers"/>
    <property type="match status" value="2"/>
</dbReference>
<dbReference type="PANTHER" id="PTHR24379">
    <property type="entry name" value="KRAB AND ZINC FINGER DOMAIN-CONTAINING"/>
    <property type="match status" value="1"/>
</dbReference>
<comment type="caution">
    <text evidence="7">The sequence shown here is derived from an EMBL/GenBank/DDBJ whole genome shotgun (WGS) entry which is preliminary data.</text>
</comment>
<organism evidence="7 8">
    <name type="scientific">Cladobotryum mycophilum</name>
    <dbReference type="NCBI Taxonomy" id="491253"/>
    <lineage>
        <taxon>Eukaryota</taxon>
        <taxon>Fungi</taxon>
        <taxon>Dikarya</taxon>
        <taxon>Ascomycota</taxon>
        <taxon>Pezizomycotina</taxon>
        <taxon>Sordariomycetes</taxon>
        <taxon>Hypocreomycetidae</taxon>
        <taxon>Hypocreales</taxon>
        <taxon>Hypocreaceae</taxon>
        <taxon>Cladobotryum</taxon>
    </lineage>
</organism>
<dbReference type="SMART" id="SM00355">
    <property type="entry name" value="ZnF_C2H2"/>
    <property type="match status" value="3"/>
</dbReference>
<dbReference type="InterPro" id="IPR036236">
    <property type="entry name" value="Znf_C2H2_sf"/>
</dbReference>
<dbReference type="PROSITE" id="PS50157">
    <property type="entry name" value="ZINC_FINGER_C2H2_2"/>
    <property type="match status" value="2"/>
</dbReference>
<dbReference type="PANTHER" id="PTHR24379:SF121">
    <property type="entry name" value="C2H2-TYPE DOMAIN-CONTAINING PROTEIN"/>
    <property type="match status" value="1"/>
</dbReference>